<evidence type="ECO:0000256" key="5">
    <source>
        <dbReference type="ARBA" id="ARBA00023125"/>
    </source>
</evidence>
<dbReference type="GO" id="GO:0000166">
    <property type="term" value="F:nucleotide binding"/>
    <property type="evidence" value="ECO:0007669"/>
    <property type="project" value="InterPro"/>
</dbReference>
<dbReference type="GO" id="GO:0003887">
    <property type="term" value="F:DNA-directed DNA polymerase activity"/>
    <property type="evidence" value="ECO:0007669"/>
    <property type="project" value="UniProtKB-KW"/>
</dbReference>
<dbReference type="PANTHER" id="PTHR10322">
    <property type="entry name" value="DNA POLYMERASE CATALYTIC SUBUNIT"/>
    <property type="match status" value="1"/>
</dbReference>
<organism evidence="8">
    <name type="scientific">marine sediment metagenome</name>
    <dbReference type="NCBI Taxonomy" id="412755"/>
    <lineage>
        <taxon>unclassified sequences</taxon>
        <taxon>metagenomes</taxon>
        <taxon>ecological metagenomes</taxon>
    </lineage>
</organism>
<dbReference type="SUPFAM" id="SSF56672">
    <property type="entry name" value="DNA/RNA polymerases"/>
    <property type="match status" value="1"/>
</dbReference>
<dbReference type="GO" id="GO:0003677">
    <property type="term" value="F:DNA binding"/>
    <property type="evidence" value="ECO:0007669"/>
    <property type="project" value="UniProtKB-KW"/>
</dbReference>
<dbReference type="PANTHER" id="PTHR10322:SF23">
    <property type="entry name" value="DNA POLYMERASE DELTA CATALYTIC SUBUNIT"/>
    <property type="match status" value="1"/>
</dbReference>
<comment type="caution">
    <text evidence="8">The sequence shown here is derived from an EMBL/GenBank/DDBJ whole genome shotgun (WGS) entry which is preliminary data.</text>
</comment>
<keyword evidence="5" id="KW-0238">DNA-binding</keyword>
<keyword evidence="3" id="KW-0548">Nucleotidyltransferase</keyword>
<dbReference type="InterPro" id="IPR043502">
    <property type="entry name" value="DNA/RNA_pol_sf"/>
</dbReference>
<evidence type="ECO:0000256" key="6">
    <source>
        <dbReference type="ARBA" id="ARBA00049244"/>
    </source>
</evidence>
<sequence>TIDTDEYRNARARQEVVKEMANSMYGITAERRGRYFNKNIAEAITLTGQFLNKTLAAIARKEGFLVIYSDTDSVFLVIDNKENMKKIADSLNKKLKNFLDAKFELKDNIIFAEYEKKYRKMIMLDKKRYTGHLTWMDGKKTDTIFTRGIETVKKNTIEYTRRNLNDMINMIVKENKTVKEIKKWLDRILLETENRRKEAADAILPVYTQDTNVFSDTEGNIREFFNSGREWLKESVTVTRREEFQKDIQEKYDFEIPSKDLRILIKNKFSAVAEESLISLLGKIYARGIILSKNLFIYGEQERGFNFLTGPDTEKTLKIEEIIDTKEGKEILAEE</sequence>
<gene>
    <name evidence="8" type="ORF">LCGC14_3157930</name>
</gene>
<feature type="domain" description="DNA-directed DNA polymerase family B multifunctional" evidence="7">
    <location>
        <begin position="12"/>
        <end position="191"/>
    </location>
</feature>
<name>A0A0F8VS72_9ZZZZ</name>
<evidence type="ECO:0000313" key="8">
    <source>
        <dbReference type="EMBL" id="KKK47167.1"/>
    </source>
</evidence>
<evidence type="ECO:0000259" key="7">
    <source>
        <dbReference type="Pfam" id="PF00136"/>
    </source>
</evidence>
<keyword evidence="2" id="KW-0808">Transferase</keyword>
<dbReference type="EC" id="2.7.7.7" evidence="1"/>
<proteinExistence type="predicted"/>
<evidence type="ECO:0000256" key="4">
    <source>
        <dbReference type="ARBA" id="ARBA00022932"/>
    </source>
</evidence>
<dbReference type="PROSITE" id="PS00116">
    <property type="entry name" value="DNA_POLYMERASE_B"/>
    <property type="match status" value="1"/>
</dbReference>
<dbReference type="EMBL" id="LAZR01069715">
    <property type="protein sequence ID" value="KKK47167.1"/>
    <property type="molecule type" value="Genomic_DNA"/>
</dbReference>
<reference evidence="8" key="1">
    <citation type="journal article" date="2015" name="Nature">
        <title>Complex archaea that bridge the gap between prokaryotes and eukaryotes.</title>
        <authorList>
            <person name="Spang A."/>
            <person name="Saw J.H."/>
            <person name="Jorgensen S.L."/>
            <person name="Zaremba-Niedzwiedzka K."/>
            <person name="Martijn J."/>
            <person name="Lind A.E."/>
            <person name="van Eijk R."/>
            <person name="Schleper C."/>
            <person name="Guy L."/>
            <person name="Ettema T.J."/>
        </authorList>
    </citation>
    <scope>NUCLEOTIDE SEQUENCE</scope>
</reference>
<keyword evidence="4" id="KW-0239">DNA-directed DNA polymerase</keyword>
<accession>A0A0F8VS72</accession>
<dbReference type="Gene3D" id="1.10.132.60">
    <property type="entry name" value="DNA polymerase family B, C-terminal domain"/>
    <property type="match status" value="1"/>
</dbReference>
<dbReference type="InterPro" id="IPR023211">
    <property type="entry name" value="DNA_pol_palm_dom_sf"/>
</dbReference>
<protein>
    <recommendedName>
        <fullName evidence="1">DNA-directed DNA polymerase</fullName>
        <ecNumber evidence="1">2.7.7.7</ecNumber>
    </recommendedName>
</protein>
<dbReference type="InterPro" id="IPR050240">
    <property type="entry name" value="DNA_pol_type-B"/>
</dbReference>
<comment type="catalytic activity">
    <reaction evidence="6">
        <text>DNA(n) + a 2'-deoxyribonucleoside 5'-triphosphate = DNA(n+1) + diphosphate</text>
        <dbReference type="Rhea" id="RHEA:22508"/>
        <dbReference type="Rhea" id="RHEA-COMP:17339"/>
        <dbReference type="Rhea" id="RHEA-COMP:17340"/>
        <dbReference type="ChEBI" id="CHEBI:33019"/>
        <dbReference type="ChEBI" id="CHEBI:61560"/>
        <dbReference type="ChEBI" id="CHEBI:173112"/>
        <dbReference type="EC" id="2.7.7.7"/>
    </reaction>
</comment>
<evidence type="ECO:0000256" key="3">
    <source>
        <dbReference type="ARBA" id="ARBA00022695"/>
    </source>
</evidence>
<dbReference type="GO" id="GO:0006261">
    <property type="term" value="P:DNA-templated DNA replication"/>
    <property type="evidence" value="ECO:0007669"/>
    <property type="project" value="TreeGrafter"/>
</dbReference>
<evidence type="ECO:0000256" key="1">
    <source>
        <dbReference type="ARBA" id="ARBA00012417"/>
    </source>
</evidence>
<dbReference type="Pfam" id="PF00136">
    <property type="entry name" value="DNA_pol_B"/>
    <property type="match status" value="1"/>
</dbReference>
<evidence type="ECO:0000256" key="2">
    <source>
        <dbReference type="ARBA" id="ARBA00022679"/>
    </source>
</evidence>
<dbReference type="InterPro" id="IPR006134">
    <property type="entry name" value="DNA-dir_DNA_pol_B_multi_dom"/>
</dbReference>
<dbReference type="Gene3D" id="3.90.1600.10">
    <property type="entry name" value="Palm domain of DNA polymerase"/>
    <property type="match status" value="1"/>
</dbReference>
<feature type="non-terminal residue" evidence="8">
    <location>
        <position position="1"/>
    </location>
</feature>
<feature type="non-terminal residue" evidence="8">
    <location>
        <position position="335"/>
    </location>
</feature>
<dbReference type="AlphaFoldDB" id="A0A0F8VS72"/>
<dbReference type="InterPro" id="IPR042087">
    <property type="entry name" value="DNA_pol_B_thumb"/>
</dbReference>
<dbReference type="InterPro" id="IPR017964">
    <property type="entry name" value="DNA-dir_DNA_pol_B_CS"/>
</dbReference>